<evidence type="ECO:0000313" key="1">
    <source>
        <dbReference type="EMBL" id="KAK7756926.1"/>
    </source>
</evidence>
<protein>
    <submittedName>
        <fullName evidence="1">Uncharacterized protein</fullName>
    </submittedName>
</protein>
<reference evidence="1 2" key="1">
    <citation type="submission" date="2024-02" db="EMBL/GenBank/DDBJ databases">
        <title>De novo assembly and annotation of 12 fungi associated with fruit tree decline syndrome in Ontario, Canada.</title>
        <authorList>
            <person name="Sulman M."/>
            <person name="Ellouze W."/>
            <person name="Ilyukhin E."/>
        </authorList>
    </citation>
    <scope>NUCLEOTIDE SEQUENCE [LARGE SCALE GENOMIC DNA]</scope>
    <source>
        <strain evidence="1 2">M11/M66-122</strain>
    </source>
</reference>
<organism evidence="1 2">
    <name type="scientific">Diatrype stigma</name>
    <dbReference type="NCBI Taxonomy" id="117547"/>
    <lineage>
        <taxon>Eukaryota</taxon>
        <taxon>Fungi</taxon>
        <taxon>Dikarya</taxon>
        <taxon>Ascomycota</taxon>
        <taxon>Pezizomycotina</taxon>
        <taxon>Sordariomycetes</taxon>
        <taxon>Xylariomycetidae</taxon>
        <taxon>Xylariales</taxon>
        <taxon>Diatrypaceae</taxon>
        <taxon>Diatrype</taxon>
    </lineage>
</organism>
<name>A0AAN9UZT7_9PEZI</name>
<dbReference type="EMBL" id="JAKJXP020000004">
    <property type="protein sequence ID" value="KAK7756926.1"/>
    <property type="molecule type" value="Genomic_DNA"/>
</dbReference>
<comment type="caution">
    <text evidence="1">The sequence shown here is derived from an EMBL/GenBank/DDBJ whole genome shotgun (WGS) entry which is preliminary data.</text>
</comment>
<gene>
    <name evidence="1" type="ORF">SLS62_000942</name>
</gene>
<dbReference type="AlphaFoldDB" id="A0AAN9UZT7"/>
<accession>A0AAN9UZT7</accession>
<dbReference type="Proteomes" id="UP001320420">
    <property type="component" value="Unassembled WGS sequence"/>
</dbReference>
<sequence>MAGVARLVPCYVFVAPGLGVRPAAGQTVEVADGTVLSGAGGPVQPAERVLYIHGLRRGVCLRVRRGGHRRVAVGGRDMISVIELVVDDDVADVDEVVVDDGSLEDENENDEDQSVKVEKVEIKDVDVEVFDVEKVDVEKVEDEKVVVEFTGTAEDDRVEDDRSKEDRVEDVTGKVSVKFPDEVEEGLKTEPEDRVEGNITDAFGYNDDEGIGIEADDVETGVEDEFEYEPVEVLKDDAKDEAGLAGVPDGCDATEDVEVFLLHASRFTGLSLDAAWAVTASHPVVGPTVTAGCVTVVTAVTVATTSYDVLWKVAVGVAPGAVVKST</sequence>
<evidence type="ECO:0000313" key="2">
    <source>
        <dbReference type="Proteomes" id="UP001320420"/>
    </source>
</evidence>
<keyword evidence="2" id="KW-1185">Reference proteome</keyword>
<proteinExistence type="predicted"/>